<dbReference type="PANTHER" id="PTHR11088:SF89">
    <property type="entry name" value="TRNA DIMETHYLALLYLTRANSFERASE"/>
    <property type="match status" value="1"/>
</dbReference>
<dbReference type="EMBL" id="JAUBYV010000002">
    <property type="protein sequence ID" value="KAK2628503.1"/>
    <property type="molecule type" value="Genomic_DNA"/>
</dbReference>
<keyword evidence="11" id="KW-1185">Reference proteome</keyword>
<dbReference type="InterPro" id="IPR027417">
    <property type="entry name" value="P-loop_NTPase"/>
</dbReference>
<dbReference type="GO" id="GO:0052381">
    <property type="term" value="F:tRNA dimethylallyltransferase activity"/>
    <property type="evidence" value="ECO:0007669"/>
    <property type="project" value="UniProtKB-UniRule"/>
</dbReference>
<evidence type="ECO:0000256" key="1">
    <source>
        <dbReference type="ARBA" id="ARBA00005842"/>
    </source>
</evidence>
<dbReference type="InterPro" id="IPR039657">
    <property type="entry name" value="Dimethylallyltransferase"/>
</dbReference>
<evidence type="ECO:0000313" key="11">
    <source>
        <dbReference type="Proteomes" id="UP001285354"/>
    </source>
</evidence>
<reference evidence="10" key="1">
    <citation type="submission" date="2023-06" db="EMBL/GenBank/DDBJ databases">
        <title>Draft genome of Marssonina rosae.</title>
        <authorList>
            <person name="Cheng Q."/>
        </authorList>
    </citation>
    <scope>NUCLEOTIDE SEQUENCE</scope>
    <source>
        <strain evidence="10">R4</strain>
    </source>
</reference>
<keyword evidence="5 6" id="KW-0819">tRNA processing</keyword>
<organism evidence="10 11">
    <name type="scientific">Diplocarpon rosae</name>
    <dbReference type="NCBI Taxonomy" id="946125"/>
    <lineage>
        <taxon>Eukaryota</taxon>
        <taxon>Fungi</taxon>
        <taxon>Dikarya</taxon>
        <taxon>Ascomycota</taxon>
        <taxon>Pezizomycotina</taxon>
        <taxon>Leotiomycetes</taxon>
        <taxon>Helotiales</taxon>
        <taxon>Drepanopezizaceae</taxon>
        <taxon>Diplocarpon</taxon>
    </lineage>
</organism>
<dbReference type="GO" id="GO:0005524">
    <property type="term" value="F:ATP binding"/>
    <property type="evidence" value="ECO:0007669"/>
    <property type="project" value="UniProtKB-UniRule"/>
</dbReference>
<dbReference type="HAMAP" id="MF_00185">
    <property type="entry name" value="IPP_trans"/>
    <property type="match status" value="1"/>
</dbReference>
<evidence type="ECO:0000256" key="7">
    <source>
        <dbReference type="RuleBase" id="RU003785"/>
    </source>
</evidence>
<sequence length="472" mass="54088">MLRRIFGAIKNVAMAIQPPRDPLIVILGATGTGKSQLAVDVAKRFNGEIINSDAIQMYEGLPIITNKITTEEQQGIPHHLLGFIAPEDEPWRVGLFKKKAGEIIREIRSRGRLPILVGGTHYYTQSLLFAETLVEEDPSDEEHEHSGFASQEIAEKFPILEGPTEVMMERLKEVDPVMADRWHPKDRRKIRRSLEIFLLTGKKASDLYKEQHHRRILNRKCEDDETKDLLIDIKSSLLFWVHADSEILKARLDRRVDTMIELGLLGEVKTMERFLHARAEMGVEIDRTRGIWVSIGWKEFKPYLRALASETLSPAEVQKSYELSIEQTKAATRQYAKRQVRWIRLKLIPALFKDDTLDRLYLLDGSKAAQFADAVSQPAIGVIEKFLDGGKLMPPHELCDAAAHFLRPVMEKDETEEVHIRQECDICHVVALNSIQWKSHINSRRHRALLKKKQKNEASGRSSHQHPRSVDH</sequence>
<dbReference type="SUPFAM" id="SSF52540">
    <property type="entry name" value="P-loop containing nucleoside triphosphate hydrolases"/>
    <property type="match status" value="2"/>
</dbReference>
<protein>
    <recommendedName>
        <fullName evidence="5 6">tRNA dimethylallyltransferase</fullName>
        <ecNumber evidence="5 6">2.5.1.75</ecNumber>
    </recommendedName>
</protein>
<dbReference type="NCBIfam" id="TIGR00174">
    <property type="entry name" value="miaA"/>
    <property type="match status" value="1"/>
</dbReference>
<evidence type="ECO:0000259" key="9">
    <source>
        <dbReference type="Pfam" id="PF12874"/>
    </source>
</evidence>
<comment type="catalytic activity">
    <reaction evidence="5 6">
        <text>adenosine(37) in tRNA + dimethylallyl diphosphate = N(6)-dimethylallyladenosine(37) in tRNA + diphosphate</text>
        <dbReference type="Rhea" id="RHEA:26482"/>
        <dbReference type="Rhea" id="RHEA-COMP:10162"/>
        <dbReference type="Rhea" id="RHEA-COMP:10375"/>
        <dbReference type="ChEBI" id="CHEBI:33019"/>
        <dbReference type="ChEBI" id="CHEBI:57623"/>
        <dbReference type="ChEBI" id="CHEBI:74411"/>
        <dbReference type="ChEBI" id="CHEBI:74415"/>
        <dbReference type="EC" id="2.5.1.75"/>
    </reaction>
</comment>
<dbReference type="PANTHER" id="PTHR11088">
    <property type="entry name" value="TRNA DIMETHYLALLYLTRANSFERASE"/>
    <property type="match status" value="1"/>
</dbReference>
<proteinExistence type="inferred from homology"/>
<dbReference type="PIRSF" id="PIRSF039110">
    <property type="entry name" value="IPP_transferase"/>
    <property type="match status" value="1"/>
</dbReference>
<evidence type="ECO:0000256" key="8">
    <source>
        <dbReference type="SAM" id="MobiDB-lite"/>
    </source>
</evidence>
<dbReference type="EC" id="2.5.1.75" evidence="5 6"/>
<name>A0AAD9WFR2_9HELO</name>
<keyword evidence="4 5" id="KW-0067">ATP-binding</keyword>
<dbReference type="InterPro" id="IPR013087">
    <property type="entry name" value="Znf_C2H2_type"/>
</dbReference>
<dbReference type="Gene3D" id="1.10.20.140">
    <property type="match status" value="1"/>
</dbReference>
<comment type="caution">
    <text evidence="10">The sequence shown here is derived from an EMBL/GenBank/DDBJ whole genome shotgun (WGS) entry which is preliminary data.</text>
</comment>
<comment type="function">
    <text evidence="5">Catalyzes the transfer of a dimethylallyl group onto the adenine at position 37.</text>
</comment>
<accession>A0AAD9WFR2</accession>
<dbReference type="GO" id="GO:0006400">
    <property type="term" value="P:tRNA modification"/>
    <property type="evidence" value="ECO:0007669"/>
    <property type="project" value="TreeGrafter"/>
</dbReference>
<dbReference type="InterPro" id="IPR018022">
    <property type="entry name" value="IPT"/>
</dbReference>
<keyword evidence="3 5" id="KW-0547">Nucleotide-binding</keyword>
<dbReference type="AlphaFoldDB" id="A0AAD9WFR2"/>
<feature type="compositionally biased region" description="Basic residues" evidence="8">
    <location>
        <begin position="463"/>
        <end position="472"/>
    </location>
</feature>
<dbReference type="Pfam" id="PF12874">
    <property type="entry name" value="zf-met"/>
    <property type="match status" value="1"/>
</dbReference>
<evidence type="ECO:0000256" key="5">
    <source>
        <dbReference type="PIRNR" id="PIRNR039110"/>
    </source>
</evidence>
<dbReference type="SUPFAM" id="SSF57667">
    <property type="entry name" value="beta-beta-alpha zinc fingers"/>
    <property type="match status" value="1"/>
</dbReference>
<gene>
    <name evidence="10" type="ORF">QTJ16_001606</name>
</gene>
<feature type="domain" description="C2H2-type" evidence="9">
    <location>
        <begin position="423"/>
        <end position="446"/>
    </location>
</feature>
<dbReference type="Gene3D" id="3.30.160.60">
    <property type="entry name" value="Classic Zinc Finger"/>
    <property type="match status" value="1"/>
</dbReference>
<evidence type="ECO:0000256" key="3">
    <source>
        <dbReference type="ARBA" id="ARBA00022741"/>
    </source>
</evidence>
<feature type="region of interest" description="Disordered" evidence="8">
    <location>
        <begin position="446"/>
        <end position="472"/>
    </location>
</feature>
<dbReference type="InterPro" id="IPR036236">
    <property type="entry name" value="Znf_C2H2_sf"/>
</dbReference>
<dbReference type="Pfam" id="PF01715">
    <property type="entry name" value="IPPT"/>
    <property type="match status" value="1"/>
</dbReference>
<dbReference type="InterPro" id="IPR030666">
    <property type="entry name" value="IPP_transferase_euk"/>
</dbReference>
<keyword evidence="5" id="KW-0963">Cytoplasm</keyword>
<keyword evidence="2 5" id="KW-0808">Transferase</keyword>
<evidence type="ECO:0000256" key="2">
    <source>
        <dbReference type="ARBA" id="ARBA00022679"/>
    </source>
</evidence>
<evidence type="ECO:0000313" key="10">
    <source>
        <dbReference type="EMBL" id="KAK2628503.1"/>
    </source>
</evidence>
<dbReference type="Proteomes" id="UP001285354">
    <property type="component" value="Unassembled WGS sequence"/>
</dbReference>
<evidence type="ECO:0000256" key="4">
    <source>
        <dbReference type="ARBA" id="ARBA00022840"/>
    </source>
</evidence>
<evidence type="ECO:0000256" key="6">
    <source>
        <dbReference type="RuleBase" id="RU003783"/>
    </source>
</evidence>
<dbReference type="GO" id="GO:0005739">
    <property type="term" value="C:mitochondrion"/>
    <property type="evidence" value="ECO:0007669"/>
    <property type="project" value="TreeGrafter"/>
</dbReference>
<dbReference type="Gene3D" id="3.40.50.300">
    <property type="entry name" value="P-loop containing nucleotide triphosphate hydrolases"/>
    <property type="match status" value="1"/>
</dbReference>
<comment type="similarity">
    <text evidence="1 5 7">Belongs to the IPP transferase family.</text>
</comment>